<dbReference type="Proteomes" id="UP001269144">
    <property type="component" value="Unassembled WGS sequence"/>
</dbReference>
<dbReference type="PANTHER" id="PTHR34039:SF1">
    <property type="entry name" value="UPF0102 PROTEIN YRAN"/>
    <property type="match status" value="1"/>
</dbReference>
<dbReference type="SUPFAM" id="SSF52980">
    <property type="entry name" value="Restriction endonuclease-like"/>
    <property type="match status" value="1"/>
</dbReference>
<dbReference type="Pfam" id="PF02021">
    <property type="entry name" value="UPF0102"/>
    <property type="match status" value="1"/>
</dbReference>
<sequence>MGEDAVIRAYQAMGYSLLASRWRGTAGEIDLIVGQDSEVVFVEVKQSSTHDMAAARIGRFQMDRICRAALEYCGGLEGGSLSQMRFDAALVDGYGRVEIIENAFGAD</sequence>
<dbReference type="InterPro" id="IPR011856">
    <property type="entry name" value="tRNA_endonuc-like_dom_sf"/>
</dbReference>
<name>A0ABU2HU73_9RHOB</name>
<evidence type="ECO:0000313" key="3">
    <source>
        <dbReference type="Proteomes" id="UP001269144"/>
    </source>
</evidence>
<gene>
    <name evidence="2" type="ORF">RGQ15_10930</name>
</gene>
<keyword evidence="3" id="KW-1185">Reference proteome</keyword>
<evidence type="ECO:0000256" key="1">
    <source>
        <dbReference type="ARBA" id="ARBA00006738"/>
    </source>
</evidence>
<comment type="caution">
    <text evidence="2">The sequence shown here is derived from an EMBL/GenBank/DDBJ whole genome shotgun (WGS) entry which is preliminary data.</text>
</comment>
<proteinExistence type="inferred from homology"/>
<reference evidence="3" key="1">
    <citation type="submission" date="2023-07" db="EMBL/GenBank/DDBJ databases">
        <title>Paracoccus sp. MBLB3053 whole genome sequence.</title>
        <authorList>
            <person name="Hwang C.Y."/>
            <person name="Cho E.-S."/>
            <person name="Seo M.-J."/>
        </authorList>
    </citation>
    <scope>NUCLEOTIDE SEQUENCE [LARGE SCALE GENOMIC DNA]</scope>
    <source>
        <strain evidence="3">MBLB3053</strain>
    </source>
</reference>
<dbReference type="Gene3D" id="3.40.1350.10">
    <property type="match status" value="1"/>
</dbReference>
<dbReference type="RefSeq" id="WP_311161079.1">
    <property type="nucleotide sequence ID" value="NZ_JAVQLW010000001.1"/>
</dbReference>
<organism evidence="2 3">
    <name type="scientific">Paracoccus aurantius</name>
    <dbReference type="NCBI Taxonomy" id="3073814"/>
    <lineage>
        <taxon>Bacteria</taxon>
        <taxon>Pseudomonadati</taxon>
        <taxon>Pseudomonadota</taxon>
        <taxon>Alphaproteobacteria</taxon>
        <taxon>Rhodobacterales</taxon>
        <taxon>Paracoccaceae</taxon>
        <taxon>Paracoccus</taxon>
    </lineage>
</organism>
<protein>
    <submittedName>
        <fullName evidence="2">YraN family protein</fullName>
    </submittedName>
</protein>
<accession>A0ABU2HU73</accession>
<dbReference type="InterPro" id="IPR003509">
    <property type="entry name" value="UPF0102_YraN-like"/>
</dbReference>
<comment type="similarity">
    <text evidence="1">Belongs to the UPF0102 family.</text>
</comment>
<evidence type="ECO:0000313" key="2">
    <source>
        <dbReference type="EMBL" id="MDS9468080.1"/>
    </source>
</evidence>
<dbReference type="InterPro" id="IPR011335">
    <property type="entry name" value="Restrct_endonuc-II-like"/>
</dbReference>
<dbReference type="EMBL" id="JAVQLW010000001">
    <property type="protein sequence ID" value="MDS9468080.1"/>
    <property type="molecule type" value="Genomic_DNA"/>
</dbReference>
<dbReference type="PANTHER" id="PTHR34039">
    <property type="entry name" value="UPF0102 PROTEIN YRAN"/>
    <property type="match status" value="1"/>
</dbReference>